<dbReference type="EMBL" id="VIWU01000001">
    <property type="protein sequence ID" value="TWF76733.1"/>
    <property type="molecule type" value="Genomic_DNA"/>
</dbReference>
<dbReference type="SUPFAM" id="SSF50475">
    <property type="entry name" value="FMN-binding split barrel"/>
    <property type="match status" value="1"/>
</dbReference>
<evidence type="ECO:0000313" key="2">
    <source>
        <dbReference type="EMBL" id="TWF76733.1"/>
    </source>
</evidence>
<organism evidence="2 3">
    <name type="scientific">Pseudonocardia hierapolitana</name>
    <dbReference type="NCBI Taxonomy" id="1128676"/>
    <lineage>
        <taxon>Bacteria</taxon>
        <taxon>Bacillati</taxon>
        <taxon>Actinomycetota</taxon>
        <taxon>Actinomycetes</taxon>
        <taxon>Pseudonocardiales</taxon>
        <taxon>Pseudonocardiaceae</taxon>
        <taxon>Pseudonocardia</taxon>
    </lineage>
</organism>
<name>A0A561SPG2_9PSEU</name>
<evidence type="ECO:0000259" key="1">
    <source>
        <dbReference type="Pfam" id="PF01243"/>
    </source>
</evidence>
<comment type="caution">
    <text evidence="2">The sequence shown here is derived from an EMBL/GenBank/DDBJ whole genome shotgun (WGS) entry which is preliminary data.</text>
</comment>
<sequence>MTAKVTSFGAIKDEFDAYVGSIGYATMVTVDARNRPRTRVLIPVWEVVDGTPLGWLATYRTPVKAAHIAGNPHTNFSYWSPGNNSVAVDTVAEWTEDLQVKHHVWDLYRRTSPRGAGYDLGAFWRSPSDPQLHVLRLTPWRIQVIRGTDLRSRIWRSGS</sequence>
<feature type="domain" description="Pyridoxamine 5'-phosphate oxidase N-terminal" evidence="1">
    <location>
        <begin position="11"/>
        <end position="143"/>
    </location>
</feature>
<accession>A0A561SPG2</accession>
<protein>
    <submittedName>
        <fullName evidence="2">General stress protein 26</fullName>
    </submittedName>
</protein>
<dbReference type="Gene3D" id="2.30.110.10">
    <property type="entry name" value="Electron Transport, Fmn-binding Protein, Chain A"/>
    <property type="match status" value="1"/>
</dbReference>
<keyword evidence="3" id="KW-1185">Reference proteome</keyword>
<dbReference type="Pfam" id="PF01243">
    <property type="entry name" value="PNPOx_N"/>
    <property type="match status" value="1"/>
</dbReference>
<dbReference type="RefSeq" id="WP_147256029.1">
    <property type="nucleotide sequence ID" value="NZ_VIWU01000001.1"/>
</dbReference>
<reference evidence="2 3" key="1">
    <citation type="submission" date="2019-06" db="EMBL/GenBank/DDBJ databases">
        <title>Sequencing the genomes of 1000 actinobacteria strains.</title>
        <authorList>
            <person name="Klenk H.-P."/>
        </authorList>
    </citation>
    <scope>NUCLEOTIDE SEQUENCE [LARGE SCALE GENOMIC DNA]</scope>
    <source>
        <strain evidence="2 3">DSM 45671</strain>
    </source>
</reference>
<gene>
    <name evidence="2" type="ORF">FHX44_112628</name>
</gene>
<dbReference type="InterPro" id="IPR012349">
    <property type="entry name" value="Split_barrel_FMN-bd"/>
</dbReference>
<dbReference type="InterPro" id="IPR011576">
    <property type="entry name" value="Pyridox_Oxase_N"/>
</dbReference>
<evidence type="ECO:0000313" key="3">
    <source>
        <dbReference type="Proteomes" id="UP000321261"/>
    </source>
</evidence>
<dbReference type="AlphaFoldDB" id="A0A561SPG2"/>
<dbReference type="OrthoDB" id="3382273at2"/>
<proteinExistence type="predicted"/>
<dbReference type="Proteomes" id="UP000321261">
    <property type="component" value="Unassembled WGS sequence"/>
</dbReference>